<proteinExistence type="predicted"/>
<gene>
    <name evidence="6" type="ORF">PDIGIT_LOCUS6671</name>
</gene>
<dbReference type="Proteomes" id="UP001152607">
    <property type="component" value="Unassembled WGS sequence"/>
</dbReference>
<name>A0A9W4UC52_9PLEO</name>
<dbReference type="PROSITE" id="PS50975">
    <property type="entry name" value="ATP_GRASP"/>
    <property type="match status" value="1"/>
</dbReference>
<keyword evidence="3 4" id="KW-0067">ATP-binding</keyword>
<accession>A0A9W4UC52</accession>
<evidence type="ECO:0000259" key="5">
    <source>
        <dbReference type="PROSITE" id="PS50975"/>
    </source>
</evidence>
<dbReference type="SUPFAM" id="SSF56059">
    <property type="entry name" value="Glutathione synthetase ATP-binding domain-like"/>
    <property type="match status" value="1"/>
</dbReference>
<protein>
    <recommendedName>
        <fullName evidence="5">ATP-grasp domain-containing protein</fullName>
    </recommendedName>
</protein>
<keyword evidence="2 4" id="KW-0547">Nucleotide-binding</keyword>
<feature type="domain" description="ATP-grasp" evidence="5">
    <location>
        <begin position="302"/>
        <end position="529"/>
    </location>
</feature>
<dbReference type="PANTHER" id="PTHR43585:SF2">
    <property type="entry name" value="ATP-GRASP ENZYME FSQD"/>
    <property type="match status" value="1"/>
</dbReference>
<evidence type="ECO:0000256" key="2">
    <source>
        <dbReference type="ARBA" id="ARBA00022741"/>
    </source>
</evidence>
<evidence type="ECO:0000256" key="1">
    <source>
        <dbReference type="ARBA" id="ARBA00022598"/>
    </source>
</evidence>
<dbReference type="InterPro" id="IPR052032">
    <property type="entry name" value="ATP-dep_AA_Ligase"/>
</dbReference>
<dbReference type="OrthoDB" id="434648at2759"/>
<dbReference type="GO" id="GO:0016874">
    <property type="term" value="F:ligase activity"/>
    <property type="evidence" value="ECO:0007669"/>
    <property type="project" value="UniProtKB-KW"/>
</dbReference>
<evidence type="ECO:0000313" key="6">
    <source>
        <dbReference type="EMBL" id="CAI6333623.1"/>
    </source>
</evidence>
<dbReference type="AlphaFoldDB" id="A0A9W4UC52"/>
<dbReference type="GO" id="GO:0046872">
    <property type="term" value="F:metal ion binding"/>
    <property type="evidence" value="ECO:0007669"/>
    <property type="project" value="InterPro"/>
</dbReference>
<keyword evidence="1" id="KW-0436">Ligase</keyword>
<reference evidence="6" key="1">
    <citation type="submission" date="2023-01" db="EMBL/GenBank/DDBJ databases">
        <authorList>
            <person name="Van Ghelder C."/>
            <person name="Rancurel C."/>
        </authorList>
    </citation>
    <scope>NUCLEOTIDE SEQUENCE</scope>
    <source>
        <strain evidence="6">CNCM I-4278</strain>
    </source>
</reference>
<keyword evidence="7" id="KW-1185">Reference proteome</keyword>
<evidence type="ECO:0000313" key="7">
    <source>
        <dbReference type="Proteomes" id="UP001152607"/>
    </source>
</evidence>
<sequence>MEVTSPTVLWARQTIAPDVTQNHIHALHLVYVLIAAPSRKLGPKVHMQYPNAISSKSIQDEIKSSQAVAYIHDQLAKLSDDPDSVRLLTFVLPYTSGYIVRSDFLSIRLQMLQVQRNSEVQSFSKPLQYCAFEGLSQTSNNLSGMLDTAVGVIFSKIGQNFYLEHTERELLGRLSYPWLSTQPIPERRVALVRGRPNYRVGRPVYSAAKALGVSLVIIDEDKHWLQADNTQNNQLREAFLTIDMSEDQSLPYRIANAITTYPATIDGIFTLSDNYLVAVARAAEIVGLPTCPSSAYEAAFDKEITRSLHAASHEYANAKSEDDLASLFTSGKFSPQYPLIVKPRTGGWNSQYVQKARDKEELFLAVRKICPKYKDGVIIEPYYDGPEIDANMVMSDGKVLFQEIVDEPPSEGDLANHTSANFLENGMRAPSILPQKEQQSIFNAISKDLLALGFTDGVFHVEARISRSSMELRSDNGSIDLVPTSPNPSDDVQYHLIEINARPPGLRAQILTQIAYGIDYFAGRILSAINDLERTKAICYPFTLPGFPSGSQSWCQLVHLPVLCKGTAAGVVAIDALLTQLPDVAVHVAEYQCCFEPGEALPDPSEYVDVYGHCVISSTRGRRHVISIADTILEFYHAHGAKTTVLAPCDQNPTQSEVMCDVSSGLDRRIATAQNSKWYNLLGK</sequence>
<comment type="caution">
    <text evidence="6">The sequence shown here is derived from an EMBL/GenBank/DDBJ whole genome shotgun (WGS) entry which is preliminary data.</text>
</comment>
<evidence type="ECO:0000256" key="4">
    <source>
        <dbReference type="PROSITE-ProRule" id="PRU00409"/>
    </source>
</evidence>
<organism evidence="6 7">
    <name type="scientific">Periconia digitata</name>
    <dbReference type="NCBI Taxonomy" id="1303443"/>
    <lineage>
        <taxon>Eukaryota</taxon>
        <taxon>Fungi</taxon>
        <taxon>Dikarya</taxon>
        <taxon>Ascomycota</taxon>
        <taxon>Pezizomycotina</taxon>
        <taxon>Dothideomycetes</taxon>
        <taxon>Pleosporomycetidae</taxon>
        <taxon>Pleosporales</taxon>
        <taxon>Massarineae</taxon>
        <taxon>Periconiaceae</taxon>
        <taxon>Periconia</taxon>
    </lineage>
</organism>
<dbReference type="Gene3D" id="3.30.470.20">
    <property type="entry name" value="ATP-grasp fold, B domain"/>
    <property type="match status" value="1"/>
</dbReference>
<dbReference type="InterPro" id="IPR011761">
    <property type="entry name" value="ATP-grasp"/>
</dbReference>
<dbReference type="Gene3D" id="3.40.50.20">
    <property type="match status" value="1"/>
</dbReference>
<dbReference type="Pfam" id="PF18130">
    <property type="entry name" value="ATPgrasp_N"/>
    <property type="match status" value="1"/>
</dbReference>
<dbReference type="GO" id="GO:0005524">
    <property type="term" value="F:ATP binding"/>
    <property type="evidence" value="ECO:0007669"/>
    <property type="project" value="UniProtKB-UniRule"/>
</dbReference>
<evidence type="ECO:0000256" key="3">
    <source>
        <dbReference type="ARBA" id="ARBA00022840"/>
    </source>
</evidence>
<dbReference type="InterPro" id="IPR041472">
    <property type="entry name" value="BL00235/CARNS1_N"/>
</dbReference>
<dbReference type="PANTHER" id="PTHR43585">
    <property type="entry name" value="FUMIPYRROLE BIOSYNTHESIS PROTEIN C"/>
    <property type="match status" value="1"/>
</dbReference>
<dbReference type="EMBL" id="CAOQHR010000004">
    <property type="protein sequence ID" value="CAI6333623.1"/>
    <property type="molecule type" value="Genomic_DNA"/>
</dbReference>